<dbReference type="InterPro" id="IPR050452">
    <property type="entry name" value="Metacaspase"/>
</dbReference>
<dbReference type="Proteomes" id="UP000282002">
    <property type="component" value="Chromosome"/>
</dbReference>
<keyword evidence="4" id="KW-1185">Reference proteome</keyword>
<dbReference type="PANTHER" id="PTHR48104:SF30">
    <property type="entry name" value="METACASPASE-1"/>
    <property type="match status" value="1"/>
</dbReference>
<dbReference type="PANTHER" id="PTHR48104">
    <property type="entry name" value="METACASPASE-4"/>
    <property type="match status" value="1"/>
</dbReference>
<feature type="signal peptide" evidence="1">
    <location>
        <begin position="1"/>
        <end position="22"/>
    </location>
</feature>
<evidence type="ECO:0000313" key="4">
    <source>
        <dbReference type="Proteomes" id="UP000282002"/>
    </source>
</evidence>
<dbReference type="KEGG" id="taw:EI545_13510"/>
<reference evidence="3 4" key="1">
    <citation type="submission" date="2018-12" db="EMBL/GenBank/DDBJ databases">
        <title>Complete genome sequencing of Tabrizicola sp. K13M18.</title>
        <authorList>
            <person name="Bae J.-W."/>
        </authorList>
    </citation>
    <scope>NUCLEOTIDE SEQUENCE [LARGE SCALE GENOMIC DNA]</scope>
    <source>
        <strain evidence="3 4">K13M18</strain>
    </source>
</reference>
<proteinExistence type="predicted"/>
<evidence type="ECO:0000256" key="1">
    <source>
        <dbReference type="SAM" id="SignalP"/>
    </source>
</evidence>
<evidence type="ECO:0000313" key="3">
    <source>
        <dbReference type="EMBL" id="AZL59762.1"/>
    </source>
</evidence>
<organism evidence="3 4">
    <name type="scientific">Tabrizicola piscis</name>
    <dbReference type="NCBI Taxonomy" id="2494374"/>
    <lineage>
        <taxon>Bacteria</taxon>
        <taxon>Pseudomonadati</taxon>
        <taxon>Pseudomonadota</taxon>
        <taxon>Alphaproteobacteria</taxon>
        <taxon>Rhodobacterales</taxon>
        <taxon>Paracoccaceae</taxon>
        <taxon>Tabrizicola</taxon>
    </lineage>
</organism>
<dbReference type="GO" id="GO:0005737">
    <property type="term" value="C:cytoplasm"/>
    <property type="evidence" value="ECO:0007669"/>
    <property type="project" value="TreeGrafter"/>
</dbReference>
<dbReference type="GO" id="GO:0004197">
    <property type="term" value="F:cysteine-type endopeptidase activity"/>
    <property type="evidence" value="ECO:0007669"/>
    <property type="project" value="InterPro"/>
</dbReference>
<protein>
    <submittedName>
        <fullName evidence="3">Caspase family protein</fullName>
    </submittedName>
</protein>
<feature type="domain" description="Peptidase C14 caspase" evidence="2">
    <location>
        <begin position="25"/>
        <end position="288"/>
    </location>
</feature>
<gene>
    <name evidence="3" type="ORF">EI545_13510</name>
</gene>
<dbReference type="Gene3D" id="3.40.50.1460">
    <property type="match status" value="1"/>
</dbReference>
<dbReference type="AlphaFoldDB" id="A0A3S8U7S1"/>
<name>A0A3S8U7S1_9RHOB</name>
<dbReference type="OrthoDB" id="5489622at2"/>
<dbReference type="RefSeq" id="WP_125325957.1">
    <property type="nucleotide sequence ID" value="NZ_CP034328.1"/>
</dbReference>
<dbReference type="GO" id="GO:0006508">
    <property type="term" value="P:proteolysis"/>
    <property type="evidence" value="ECO:0007669"/>
    <property type="project" value="InterPro"/>
</dbReference>
<keyword evidence="1" id="KW-0732">Signal</keyword>
<feature type="chain" id="PRO_5019091569" evidence="1">
    <location>
        <begin position="23"/>
        <end position="647"/>
    </location>
</feature>
<evidence type="ECO:0000259" key="2">
    <source>
        <dbReference type="Pfam" id="PF00656"/>
    </source>
</evidence>
<sequence length="647" mass="66032">MRTTFAYPLIFAASLAGTAAVAEVRAVLVGVSDYLVLDADLKGPANDVRLMAETLALRGVDPAAMTVLTAEPAGLPDGVSTAAPLRDTILAAMEVVAAASVAGDTVVFYYSGHGAQAPDMSGDEGGGYDEILLPADAAGWKGAIGAVENAILDDELQAWAQGMLSRGVQVVGLIDACHSATGFRAVGGQGVARVVDEAALGIPDDVVPVTGAPLPPLTGEFVFLYSSQSDQRSFEYPLADGATWHGEFTLRLAQTLRDAPAASWAQVLAATTEGMAQGPARQMPEGEGTLLEAQVFGTGAGAARMAVADGRLAAGLLHGLATGAEVALFASPSGGEALAVLPLGEVTARQAVLAGDVPDGAVWAELVSAPPPAPLVLAAPVRADVNDGFDYSRWQAVLPPAGPVADLVPILTEGTVALAGADGVLDPAGPGSSPRIVALPGMTEAEAVAQMLEQAAHGLGLRAVLSGATGRALVGRQAISMAVERRAADAACGALTEAVPYDPAAGVAPCDQLWVTLTNTGGKAQDVSVLYFAADFTVTPIWPVQNLANRLAPGETVRVGLMIEDGSVAGLEEIWVLAVPVDPDAPRVDLTRLATPAANRALGGTDPMTEWLESRLTGDSTATRGFTLKPAPLTMIRQQVRLTPRDG</sequence>
<dbReference type="Pfam" id="PF00656">
    <property type="entry name" value="Peptidase_C14"/>
    <property type="match status" value="1"/>
</dbReference>
<accession>A0A3S8U7S1</accession>
<dbReference type="EMBL" id="CP034328">
    <property type="protein sequence ID" value="AZL59762.1"/>
    <property type="molecule type" value="Genomic_DNA"/>
</dbReference>
<dbReference type="InterPro" id="IPR011600">
    <property type="entry name" value="Pept_C14_caspase"/>
</dbReference>